<reference evidence="3 4" key="1">
    <citation type="submission" date="2024-02" db="EMBL/GenBank/DDBJ databases">
        <authorList>
            <person name="Daric V."/>
            <person name="Darras S."/>
        </authorList>
    </citation>
    <scope>NUCLEOTIDE SEQUENCE [LARGE SCALE GENOMIC DNA]</scope>
</reference>
<accession>A0ABP0FWL2</accession>
<comment type="caution">
    <text evidence="3">The sequence shown here is derived from an EMBL/GenBank/DDBJ whole genome shotgun (WGS) entry which is preliminary data.</text>
</comment>
<evidence type="ECO:0000313" key="3">
    <source>
        <dbReference type="EMBL" id="CAK8683698.1"/>
    </source>
</evidence>
<evidence type="ECO:0000313" key="4">
    <source>
        <dbReference type="Proteomes" id="UP001642483"/>
    </source>
</evidence>
<dbReference type="EMBL" id="CAWYQH010000097">
    <property type="protein sequence ID" value="CAK8683698.1"/>
    <property type="molecule type" value="Genomic_DNA"/>
</dbReference>
<feature type="domain" description="PH" evidence="2">
    <location>
        <begin position="33"/>
        <end position="153"/>
    </location>
</feature>
<dbReference type="InterPro" id="IPR001849">
    <property type="entry name" value="PH_domain"/>
</dbReference>
<protein>
    <recommendedName>
        <fullName evidence="2">PH domain-containing protein</fullName>
    </recommendedName>
</protein>
<evidence type="ECO:0000256" key="1">
    <source>
        <dbReference type="SAM" id="MobiDB-lite"/>
    </source>
</evidence>
<feature type="compositionally biased region" description="Low complexity" evidence="1">
    <location>
        <begin position="168"/>
        <end position="186"/>
    </location>
</feature>
<evidence type="ECO:0000259" key="2">
    <source>
        <dbReference type="SMART" id="SM00233"/>
    </source>
</evidence>
<feature type="region of interest" description="Disordered" evidence="1">
    <location>
        <begin position="168"/>
        <end position="208"/>
    </location>
</feature>
<name>A0ABP0FWL2_CLALP</name>
<organism evidence="3 4">
    <name type="scientific">Clavelina lepadiformis</name>
    <name type="common">Light-bulb sea squirt</name>
    <name type="synonym">Ascidia lepadiformis</name>
    <dbReference type="NCBI Taxonomy" id="159417"/>
    <lineage>
        <taxon>Eukaryota</taxon>
        <taxon>Metazoa</taxon>
        <taxon>Chordata</taxon>
        <taxon>Tunicata</taxon>
        <taxon>Ascidiacea</taxon>
        <taxon>Aplousobranchia</taxon>
        <taxon>Clavelinidae</taxon>
        <taxon>Clavelina</taxon>
    </lineage>
</organism>
<keyword evidence="4" id="KW-1185">Reference proteome</keyword>
<sequence length="347" mass="38004">MMTPLGSIFKSGTCKPPKIDEHGLFTSIQVSVPVLEGDLQVYEPWRRKRNRPKECRVTLYVNETSPFLVWCKLEKSRNLQTGSSGSAGEPLSSPTANKPRCVISVSRAKLAKTTGGSFELTDFASNLTFRFISRTIREAETWVEKLAEESLREANLDMRSICSSCSSFSSSTSSFSSPDASPNDSNVRFFPAPNTNNPGSKSNHRKSASFSDASGALIHLLNNGGTGIPLSPSPAIGRISEDTMDGGELESEVFAVKSTASHVAACKLGHIRSNSKTFPRAQATSRQKQQQHMRAQPHLGLNIVLDKHRPDLRSVIPDVELHTKPEHTNANRSKLPFSEYFVNVPSS</sequence>
<dbReference type="SMART" id="SM00233">
    <property type="entry name" value="PH"/>
    <property type="match status" value="1"/>
</dbReference>
<proteinExistence type="predicted"/>
<dbReference type="Proteomes" id="UP001642483">
    <property type="component" value="Unassembled WGS sequence"/>
</dbReference>
<gene>
    <name evidence="3" type="ORF">CVLEPA_LOCUS14741</name>
</gene>